<evidence type="ECO:0000256" key="7">
    <source>
        <dbReference type="RuleBase" id="RU003653"/>
    </source>
</evidence>
<dbReference type="Gene3D" id="3.90.230.10">
    <property type="entry name" value="Creatinase/methionine aminopeptidase superfamily"/>
    <property type="match status" value="1"/>
</dbReference>
<dbReference type="InterPro" id="IPR000994">
    <property type="entry name" value="Pept_M24"/>
</dbReference>
<dbReference type="GO" id="GO:0005829">
    <property type="term" value="C:cytosol"/>
    <property type="evidence" value="ECO:0007669"/>
    <property type="project" value="TreeGrafter"/>
</dbReference>
<feature type="binding site" evidence="6">
    <location>
        <position position="81"/>
    </location>
    <ligand>
        <name>substrate</name>
    </ligand>
</feature>
<dbReference type="NCBIfam" id="TIGR00500">
    <property type="entry name" value="met_pdase_I"/>
    <property type="match status" value="1"/>
</dbReference>
<dbReference type="EC" id="3.4.11.18" evidence="6 7"/>
<feature type="binding site" evidence="6">
    <location>
        <position position="181"/>
    </location>
    <ligand>
        <name>substrate</name>
    </ligand>
</feature>
<keyword evidence="5 6" id="KW-0378">Hydrolase</keyword>
<dbReference type="Pfam" id="PF00557">
    <property type="entry name" value="Peptidase_M24"/>
    <property type="match status" value="1"/>
</dbReference>
<evidence type="ECO:0000313" key="9">
    <source>
        <dbReference type="EMBL" id="MBG6140100.1"/>
    </source>
</evidence>
<evidence type="ECO:0000256" key="5">
    <source>
        <dbReference type="ARBA" id="ARBA00022801"/>
    </source>
</evidence>
<keyword evidence="4 6" id="KW-0479">Metal-binding</keyword>
<dbReference type="PANTHER" id="PTHR43330:SF27">
    <property type="entry name" value="METHIONINE AMINOPEPTIDASE"/>
    <property type="match status" value="1"/>
</dbReference>
<evidence type="ECO:0000256" key="6">
    <source>
        <dbReference type="HAMAP-Rule" id="MF_01974"/>
    </source>
</evidence>
<evidence type="ECO:0000259" key="8">
    <source>
        <dbReference type="Pfam" id="PF00557"/>
    </source>
</evidence>
<dbReference type="PRINTS" id="PR00599">
    <property type="entry name" value="MAPEPTIDASE"/>
</dbReference>
<dbReference type="GO" id="GO:0004239">
    <property type="term" value="F:initiator methionyl aminopeptidase activity"/>
    <property type="evidence" value="ECO:0007669"/>
    <property type="project" value="UniProtKB-UniRule"/>
</dbReference>
<feature type="binding site" evidence="6">
    <location>
        <position position="238"/>
    </location>
    <ligand>
        <name>a divalent metal cation</name>
        <dbReference type="ChEBI" id="CHEBI:60240"/>
        <label>1</label>
    </ligand>
</feature>
<comment type="cofactor">
    <cofactor evidence="6">
        <name>Co(2+)</name>
        <dbReference type="ChEBI" id="CHEBI:48828"/>
    </cofactor>
    <cofactor evidence="6">
        <name>Zn(2+)</name>
        <dbReference type="ChEBI" id="CHEBI:29105"/>
    </cofactor>
    <cofactor evidence="6">
        <name>Mn(2+)</name>
        <dbReference type="ChEBI" id="CHEBI:29035"/>
    </cofactor>
    <cofactor evidence="6">
        <name>Fe(2+)</name>
        <dbReference type="ChEBI" id="CHEBI:29033"/>
    </cofactor>
    <text evidence="6">Binds 2 divalent metal cations per subunit. Has a high-affinity and a low affinity metal-binding site. The true nature of the physiological cofactor is under debate. The enzyme is active with cobalt, zinc, manganese or divalent iron ions. Most likely, methionine aminopeptidases function as mononuclear Fe(2+)-metalloproteases under physiological conditions, and the catalytically relevant metal-binding site has been assigned to the histidine-containing high-affinity site.</text>
</comment>
<reference evidence="9" key="1">
    <citation type="submission" date="2020-11" db="EMBL/GenBank/DDBJ databases">
        <title>Sequencing the genomes of 1000 actinobacteria strains.</title>
        <authorList>
            <person name="Klenk H.-P."/>
        </authorList>
    </citation>
    <scope>NUCLEOTIDE SEQUENCE</scope>
    <source>
        <strain evidence="9">DSM 45356</strain>
    </source>
</reference>
<dbReference type="InterPro" id="IPR002467">
    <property type="entry name" value="Pept_M24A_MAP1"/>
</dbReference>
<feature type="binding site" evidence="6">
    <location>
        <position position="174"/>
    </location>
    <ligand>
        <name>a divalent metal cation</name>
        <dbReference type="ChEBI" id="CHEBI:60240"/>
        <label>2</label>
        <note>catalytic</note>
    </ligand>
</feature>
<comment type="caution">
    <text evidence="9">The sequence shown here is derived from an EMBL/GenBank/DDBJ whole genome shotgun (WGS) entry which is preliminary data.</text>
</comment>
<evidence type="ECO:0000256" key="4">
    <source>
        <dbReference type="ARBA" id="ARBA00022723"/>
    </source>
</evidence>
<dbReference type="InterPro" id="IPR036005">
    <property type="entry name" value="Creatinase/aminopeptidase-like"/>
</dbReference>
<comment type="catalytic activity">
    <reaction evidence="6 7">
        <text>Release of N-terminal amino acids, preferentially methionine, from peptides and arylamides.</text>
        <dbReference type="EC" id="3.4.11.18"/>
    </reaction>
</comment>
<sequence length="273" mass="28433">MYGDDIQIKSVEQLHKMRAAGLIVADTLAKLRAAVRPGISTGELDAMAEEHIRSVGAVPSFKGYHGFPATICASVNEQVVHGIPSTKQVLREGDLVSIDCGAILDGWHGDSAITVPVGEVRPELLTMIEAAESGMWAGIAAAQAGARLSDIGHAVETGVRKVGRYGTVRGYGGHGIGTEMHQDPHVHNYGRPGRGPVLTAGMALAIEPMITEGSAKVVELNDGWTVVTKDASMAVHVEHSIAIFDDGVWVLTAHDGGVGKLPAEALSAAATSA</sequence>
<evidence type="ECO:0000256" key="1">
    <source>
        <dbReference type="ARBA" id="ARBA00002521"/>
    </source>
</evidence>
<organism evidence="9 10">
    <name type="scientific">Longispora fulva</name>
    <dbReference type="NCBI Taxonomy" id="619741"/>
    <lineage>
        <taxon>Bacteria</taxon>
        <taxon>Bacillati</taxon>
        <taxon>Actinomycetota</taxon>
        <taxon>Actinomycetes</taxon>
        <taxon>Micromonosporales</taxon>
        <taxon>Micromonosporaceae</taxon>
        <taxon>Longispora</taxon>
    </lineage>
</organism>
<keyword evidence="3 6" id="KW-0645">Protease</keyword>
<feature type="binding site" evidence="6">
    <location>
        <position position="238"/>
    </location>
    <ligand>
        <name>a divalent metal cation</name>
        <dbReference type="ChEBI" id="CHEBI:60240"/>
        <label>2</label>
        <note>catalytic</note>
    </ligand>
</feature>
<dbReference type="GO" id="GO:0046872">
    <property type="term" value="F:metal ion binding"/>
    <property type="evidence" value="ECO:0007669"/>
    <property type="project" value="UniProtKB-UniRule"/>
</dbReference>
<feature type="binding site" evidence="6">
    <location>
        <position position="110"/>
    </location>
    <ligand>
        <name>a divalent metal cation</name>
        <dbReference type="ChEBI" id="CHEBI:60240"/>
        <label>1</label>
    </ligand>
</feature>
<dbReference type="CDD" id="cd01086">
    <property type="entry name" value="MetAP1"/>
    <property type="match status" value="1"/>
</dbReference>
<evidence type="ECO:0000256" key="3">
    <source>
        <dbReference type="ARBA" id="ARBA00022670"/>
    </source>
</evidence>
<accession>A0A8J7KJ79</accession>
<evidence type="ECO:0000313" key="10">
    <source>
        <dbReference type="Proteomes" id="UP000622552"/>
    </source>
</evidence>
<dbReference type="AlphaFoldDB" id="A0A8J7KJ79"/>
<dbReference type="HAMAP" id="MF_01974">
    <property type="entry name" value="MetAP_1"/>
    <property type="match status" value="1"/>
</dbReference>
<protein>
    <recommendedName>
        <fullName evidence="6 7">Methionine aminopeptidase</fullName>
        <shortName evidence="6">MAP</shortName>
        <shortName evidence="6">MetAP</shortName>
        <ecNumber evidence="6 7">3.4.11.18</ecNumber>
    </recommendedName>
    <alternativeName>
        <fullName evidence="6">Peptidase M</fullName>
    </alternativeName>
</protein>
<dbReference type="GO" id="GO:0070006">
    <property type="term" value="F:metalloaminopeptidase activity"/>
    <property type="evidence" value="ECO:0007669"/>
    <property type="project" value="UniProtKB-UniRule"/>
</dbReference>
<dbReference type="PANTHER" id="PTHR43330">
    <property type="entry name" value="METHIONINE AMINOPEPTIDASE"/>
    <property type="match status" value="1"/>
</dbReference>
<dbReference type="InterPro" id="IPR001714">
    <property type="entry name" value="Pept_M24_MAP"/>
</dbReference>
<comment type="similarity">
    <text evidence="6">Belongs to the peptidase M24A family. Methionine aminopeptidase type 1 subfamily.</text>
</comment>
<name>A0A8J7KJ79_9ACTN</name>
<gene>
    <name evidence="6" type="primary">map</name>
    <name evidence="9" type="ORF">IW245_006294</name>
</gene>
<dbReference type="EMBL" id="JADOUF010000001">
    <property type="protein sequence ID" value="MBG6140100.1"/>
    <property type="molecule type" value="Genomic_DNA"/>
</dbReference>
<evidence type="ECO:0000256" key="2">
    <source>
        <dbReference type="ARBA" id="ARBA00022438"/>
    </source>
</evidence>
<comment type="subunit">
    <text evidence="6">Monomer.</text>
</comment>
<dbReference type="RefSeq" id="WP_197006678.1">
    <property type="nucleotide sequence ID" value="NZ_BONS01000006.1"/>
</dbReference>
<dbReference type="GO" id="GO:0006508">
    <property type="term" value="P:proteolysis"/>
    <property type="evidence" value="ECO:0007669"/>
    <property type="project" value="UniProtKB-KW"/>
</dbReference>
<proteinExistence type="inferred from homology"/>
<feature type="domain" description="Peptidase M24" evidence="8">
    <location>
        <begin position="16"/>
        <end position="243"/>
    </location>
</feature>
<feature type="binding site" evidence="6">
    <location>
        <position position="207"/>
    </location>
    <ligand>
        <name>a divalent metal cation</name>
        <dbReference type="ChEBI" id="CHEBI:60240"/>
        <label>2</label>
        <note>catalytic</note>
    </ligand>
</feature>
<dbReference type="PROSITE" id="PS00680">
    <property type="entry name" value="MAP_1"/>
    <property type="match status" value="1"/>
</dbReference>
<dbReference type="SUPFAM" id="SSF55920">
    <property type="entry name" value="Creatinase/aminopeptidase"/>
    <property type="match status" value="1"/>
</dbReference>
<keyword evidence="2 6" id="KW-0031">Aminopeptidase</keyword>
<keyword evidence="10" id="KW-1185">Reference proteome</keyword>
<dbReference type="Proteomes" id="UP000622552">
    <property type="component" value="Unassembled WGS sequence"/>
</dbReference>
<comment type="function">
    <text evidence="1 6">Removes the N-terminal methionine from nascent proteins. The N-terminal methionine is often cleaved when the second residue in the primary sequence is small and uncharged (Met-Ala-, Cys, Gly, Pro, Ser, Thr, or Val). Requires deformylation of the N(alpha)-formylated initiator methionine before it can be hydrolyzed.</text>
</comment>
<feature type="binding site" evidence="6">
    <location>
        <position position="110"/>
    </location>
    <ligand>
        <name>a divalent metal cation</name>
        <dbReference type="ChEBI" id="CHEBI:60240"/>
        <label>2</label>
        <note>catalytic</note>
    </ligand>
</feature>
<feature type="binding site" evidence="6">
    <location>
        <position position="99"/>
    </location>
    <ligand>
        <name>a divalent metal cation</name>
        <dbReference type="ChEBI" id="CHEBI:60240"/>
        <label>1</label>
    </ligand>
</feature>